<dbReference type="AlphaFoldDB" id="A0A444RK67"/>
<organism evidence="1 2">
    <name type="scientific">Verticillium dahliae</name>
    <name type="common">Verticillium wilt</name>
    <dbReference type="NCBI Taxonomy" id="27337"/>
    <lineage>
        <taxon>Eukaryota</taxon>
        <taxon>Fungi</taxon>
        <taxon>Dikarya</taxon>
        <taxon>Ascomycota</taxon>
        <taxon>Pezizomycotina</taxon>
        <taxon>Sordariomycetes</taxon>
        <taxon>Hypocreomycetidae</taxon>
        <taxon>Glomerellales</taxon>
        <taxon>Plectosphaerellaceae</taxon>
        <taxon>Verticillium</taxon>
    </lineage>
</organism>
<evidence type="ECO:0000313" key="1">
    <source>
        <dbReference type="EMBL" id="RXG41517.1"/>
    </source>
</evidence>
<dbReference type="Proteomes" id="UP000288725">
    <property type="component" value="Chromosome 4"/>
</dbReference>
<name>A0A444RK67_VERDA</name>
<protein>
    <submittedName>
        <fullName evidence="1">Uncharacterized protein</fullName>
    </submittedName>
</protein>
<proteinExistence type="predicted"/>
<dbReference type="EMBL" id="RSDZ01000211">
    <property type="protein sequence ID" value="RXG41517.1"/>
    <property type="molecule type" value="Genomic_DNA"/>
</dbReference>
<reference evidence="1 2" key="1">
    <citation type="submission" date="2018-12" db="EMBL/GenBank/DDBJ databases">
        <title>Genome of Verticillium dahliae isolate Getta Getta.</title>
        <authorList>
            <person name="Gardiner D.M."/>
        </authorList>
    </citation>
    <scope>NUCLEOTIDE SEQUENCE [LARGE SCALE GENOMIC DNA]</scope>
    <source>
        <strain evidence="1 2">Getta Getta</strain>
    </source>
</reference>
<gene>
    <name evidence="1" type="ORF">VDGE_30809</name>
</gene>
<accession>A0A444RK67</accession>
<evidence type="ECO:0000313" key="2">
    <source>
        <dbReference type="Proteomes" id="UP000288725"/>
    </source>
</evidence>
<comment type="caution">
    <text evidence="1">The sequence shown here is derived from an EMBL/GenBank/DDBJ whole genome shotgun (WGS) entry which is preliminary data.</text>
</comment>
<sequence length="84" mass="9538">MIGGGRKNVFYDLVELEGGSFRQSVKAEVLQCFDTLRADDRSSQYIRDVLTVDFKRAGQDIRSSARQMSTGRRILRFTVESKSS</sequence>